<comment type="caution">
    <text evidence="1">The sequence shown here is derived from an EMBL/GenBank/DDBJ whole genome shotgun (WGS) entry which is preliminary data.</text>
</comment>
<accession>K0KL47</accession>
<gene>
    <name evidence="1" type="ORF">BN7_2448</name>
</gene>
<organism evidence="1 2">
    <name type="scientific">Wickerhamomyces ciferrii (strain ATCC 14091 / BCRC 22168 / CBS 111 / JCM 3599 / NBRC 0793 / NRRL Y-1031 F-60-10)</name>
    <name type="common">Yeast</name>
    <name type="synonym">Pichia ciferrii</name>
    <dbReference type="NCBI Taxonomy" id="1206466"/>
    <lineage>
        <taxon>Eukaryota</taxon>
        <taxon>Fungi</taxon>
        <taxon>Dikarya</taxon>
        <taxon>Ascomycota</taxon>
        <taxon>Saccharomycotina</taxon>
        <taxon>Saccharomycetes</taxon>
        <taxon>Phaffomycetales</taxon>
        <taxon>Wickerhamomycetaceae</taxon>
        <taxon>Wickerhamomyces</taxon>
    </lineage>
</organism>
<dbReference type="Proteomes" id="UP000009328">
    <property type="component" value="Unassembled WGS sequence"/>
</dbReference>
<keyword evidence="2" id="KW-1185">Reference proteome</keyword>
<dbReference type="AlphaFoldDB" id="K0KL47"/>
<reference evidence="1 2" key="1">
    <citation type="journal article" date="2012" name="Eukaryot. Cell">
        <title>Draft genome sequence of Wickerhamomyces ciferrii NRRL Y-1031 F-60-10.</title>
        <authorList>
            <person name="Schneider J."/>
            <person name="Andrea H."/>
            <person name="Blom J."/>
            <person name="Jaenicke S."/>
            <person name="Ruckert C."/>
            <person name="Schorsch C."/>
            <person name="Szczepanowski R."/>
            <person name="Farwick M."/>
            <person name="Goesmann A."/>
            <person name="Puhler A."/>
            <person name="Schaffer S."/>
            <person name="Tauch A."/>
            <person name="Kohler T."/>
            <person name="Brinkrolf K."/>
        </authorList>
    </citation>
    <scope>NUCLEOTIDE SEQUENCE [LARGE SCALE GENOMIC DNA]</scope>
    <source>
        <strain evidence="2">ATCC 14091 / BCRC 22168 / CBS 111 / JCM 3599 / NBRC 0793 / NRRL Y-1031 F-60-10</strain>
    </source>
</reference>
<dbReference type="EMBL" id="CAIF01000057">
    <property type="protein sequence ID" value="CCH42902.1"/>
    <property type="molecule type" value="Genomic_DNA"/>
</dbReference>
<evidence type="ECO:0000313" key="2">
    <source>
        <dbReference type="Proteomes" id="UP000009328"/>
    </source>
</evidence>
<dbReference type="InParanoid" id="K0KL47"/>
<proteinExistence type="predicted"/>
<name>K0KL47_WICCF</name>
<evidence type="ECO:0000313" key="1">
    <source>
        <dbReference type="EMBL" id="CCH42902.1"/>
    </source>
</evidence>
<dbReference type="HOGENOM" id="CLU_2122970_0_0_1"/>
<protein>
    <submittedName>
        <fullName evidence="1">Uncharacterized protein</fullName>
    </submittedName>
</protein>
<sequence length="114" mass="13447">MSIVINTEEELQNVLDQPELVIQIIFINPERHPNTEEKNEDFERIAASYGPDHYHHRFYKVYTDSGIYPGDALLYLHHHKRNFFDQYDIYLAVFQNRKVITLADIDGGDMLHGQ</sequence>